<dbReference type="Proteomes" id="UP000000268">
    <property type="component" value="Plasmid pREB2"/>
</dbReference>
<evidence type="ECO:0000313" key="2">
    <source>
        <dbReference type="Proteomes" id="UP000000268"/>
    </source>
</evidence>
<dbReference type="AlphaFoldDB" id="A8ZLD9"/>
<dbReference type="KEGG" id="amr:AM1_B0247"/>
<dbReference type="EMBL" id="CP000839">
    <property type="protein sequence ID" value="ABW31966.1"/>
    <property type="molecule type" value="Genomic_DNA"/>
</dbReference>
<dbReference type="InterPro" id="IPR023214">
    <property type="entry name" value="HAD_sf"/>
</dbReference>
<accession>A8ZLD9</accession>
<geneLocation type="plasmid" evidence="1 2">
    <name>pREB2</name>
</geneLocation>
<proteinExistence type="predicted"/>
<dbReference type="HOGENOM" id="CLU_1346480_0_0_3"/>
<protein>
    <submittedName>
        <fullName evidence="1">Uncharacterized protein</fullName>
    </submittedName>
</protein>
<dbReference type="Gene3D" id="3.40.50.1000">
    <property type="entry name" value="HAD superfamily/HAD-like"/>
    <property type="match status" value="1"/>
</dbReference>
<dbReference type="SUPFAM" id="SSF56784">
    <property type="entry name" value="HAD-like"/>
    <property type="match status" value="1"/>
</dbReference>
<name>A8ZLD9_ACAM1</name>
<sequence>MANNLLIIDPAELQPVNHLRPRQALLAALRTTHKAGWHLAMISDQSKIAKGERSLTEVLDCHQAAMNRYDQLIGVSMFTTNQGSEMVVTRCQIPDIGIFNTQSTLTQKIAKSFDATITGDWFLPPNPGLLMACMALHSSTFETTVMVGTGRFDALAVRNGLLLMHPETFEQKGVTVGHSAHSVQQTTLQIRDMLGQNYSLTEN</sequence>
<dbReference type="RefSeq" id="WP_012167114.1">
    <property type="nucleotide sequence ID" value="NC_009927.1"/>
</dbReference>
<evidence type="ECO:0000313" key="1">
    <source>
        <dbReference type="EMBL" id="ABW31966.1"/>
    </source>
</evidence>
<keyword evidence="1" id="KW-0614">Plasmid</keyword>
<keyword evidence="2" id="KW-1185">Reference proteome</keyword>
<organism evidence="1 2">
    <name type="scientific">Acaryochloris marina (strain MBIC 11017)</name>
    <dbReference type="NCBI Taxonomy" id="329726"/>
    <lineage>
        <taxon>Bacteria</taxon>
        <taxon>Bacillati</taxon>
        <taxon>Cyanobacteriota</taxon>
        <taxon>Cyanophyceae</taxon>
        <taxon>Acaryochloridales</taxon>
        <taxon>Acaryochloridaceae</taxon>
        <taxon>Acaryochloris</taxon>
    </lineage>
</organism>
<dbReference type="InterPro" id="IPR036412">
    <property type="entry name" value="HAD-like_sf"/>
</dbReference>
<gene>
    <name evidence="1" type="ordered locus">AM1_B0247</name>
</gene>
<reference evidence="1 2" key="1">
    <citation type="journal article" date="2008" name="Proc. Natl. Acad. Sci. U.S.A.">
        <title>Niche adaptation and genome expansion in the chlorophyll d-producing cyanobacterium Acaryochloris marina.</title>
        <authorList>
            <person name="Swingley W.D."/>
            <person name="Chen M."/>
            <person name="Cheung P.C."/>
            <person name="Conrad A.L."/>
            <person name="Dejesa L.C."/>
            <person name="Hao J."/>
            <person name="Honchak B.M."/>
            <person name="Karbach L.E."/>
            <person name="Kurdoglu A."/>
            <person name="Lahiri S."/>
            <person name="Mastrian S.D."/>
            <person name="Miyashita H."/>
            <person name="Page L."/>
            <person name="Ramakrishna P."/>
            <person name="Satoh S."/>
            <person name="Sattley W.M."/>
            <person name="Shimada Y."/>
            <person name="Taylor H.L."/>
            <person name="Tomo T."/>
            <person name="Tsuchiya T."/>
            <person name="Wang Z.T."/>
            <person name="Raymond J."/>
            <person name="Mimuro M."/>
            <person name="Blankenship R.E."/>
            <person name="Touchman J.W."/>
        </authorList>
    </citation>
    <scope>NUCLEOTIDE SEQUENCE [LARGE SCALE GENOMIC DNA]</scope>
    <source>
        <strain evidence="2">MBIC 11017</strain>
        <plasmid evidence="2">Plasmid pREB2</plasmid>
    </source>
</reference>